<dbReference type="InterPro" id="IPR011032">
    <property type="entry name" value="GroES-like_sf"/>
</dbReference>
<dbReference type="InterPro" id="IPR013149">
    <property type="entry name" value="ADH-like_C"/>
</dbReference>
<dbReference type="Pfam" id="PF08240">
    <property type="entry name" value="ADH_N"/>
    <property type="match status" value="1"/>
</dbReference>
<dbReference type="SMART" id="SM00829">
    <property type="entry name" value="PKS_ER"/>
    <property type="match status" value="1"/>
</dbReference>
<sequence length="335" mass="35492">MKAIVVTQFGGPDVLTYTDIEQPQVDPGQVLIKVEACSVNFSDIKIRRGSKGNGKVPYVPGIDAAGVITKVGENVKGFTIGQRVIAFPKGGAYAEYAVAPANLTFPISEKIDFLTAASAPIASFTAYQLLADVARIQAGETVLVHAAGGGVGTTAIQLAKLLGAGKVIGTVSRDEKADVVLEAGADHVINTSTEDFAKKTLEFTNGAGVDIVLDSIAGDVTEKSLDCLAMFGRIAHFGNAGGKSGLIQTKDLHASCRSIRGFSFGTVRKHKPERVQPVASQIIRYLEEERLNMVVGHTYKLADAAKSHALIEERKSKGKIILIPPHSELNQSLEL</sequence>
<dbReference type="InterPro" id="IPR002364">
    <property type="entry name" value="Quin_OxRdtase/zeta-crystal_CS"/>
</dbReference>
<dbReference type="SUPFAM" id="SSF50129">
    <property type="entry name" value="GroES-like"/>
    <property type="match status" value="1"/>
</dbReference>
<evidence type="ECO:0000313" key="4">
    <source>
        <dbReference type="EMBL" id="SIR50443.1"/>
    </source>
</evidence>
<keyword evidence="1" id="KW-0521">NADP</keyword>
<protein>
    <submittedName>
        <fullName evidence="4">NADPH2:quinone reductase</fullName>
    </submittedName>
</protein>
<feature type="domain" description="Enoyl reductase (ER)" evidence="3">
    <location>
        <begin position="10"/>
        <end position="322"/>
    </location>
</feature>
<dbReference type="InterPro" id="IPR013154">
    <property type="entry name" value="ADH-like_N"/>
</dbReference>
<dbReference type="Pfam" id="PF00107">
    <property type="entry name" value="ADH_zinc_N"/>
    <property type="match status" value="1"/>
</dbReference>
<dbReference type="Gene3D" id="3.90.180.10">
    <property type="entry name" value="Medium-chain alcohol dehydrogenases, catalytic domain"/>
    <property type="match status" value="1"/>
</dbReference>
<dbReference type="PANTHER" id="PTHR48106:SF13">
    <property type="entry name" value="QUINONE OXIDOREDUCTASE-RELATED"/>
    <property type="match status" value="1"/>
</dbReference>
<proteinExistence type="predicted"/>
<accession>A0A9X8R9W1</accession>
<dbReference type="AlphaFoldDB" id="A0A9X8R9W1"/>
<evidence type="ECO:0000256" key="2">
    <source>
        <dbReference type="ARBA" id="ARBA00023002"/>
    </source>
</evidence>
<dbReference type="PANTHER" id="PTHR48106">
    <property type="entry name" value="QUINONE OXIDOREDUCTASE PIG3-RELATED"/>
    <property type="match status" value="1"/>
</dbReference>
<dbReference type="GO" id="GO:0035925">
    <property type="term" value="F:mRNA 3'-UTR AU-rich region binding"/>
    <property type="evidence" value="ECO:0007669"/>
    <property type="project" value="TreeGrafter"/>
</dbReference>
<dbReference type="GO" id="GO:0008270">
    <property type="term" value="F:zinc ion binding"/>
    <property type="evidence" value="ECO:0007669"/>
    <property type="project" value="InterPro"/>
</dbReference>
<dbReference type="CDD" id="cd08241">
    <property type="entry name" value="QOR1"/>
    <property type="match status" value="1"/>
</dbReference>
<organism evidence="4 5">
    <name type="scientific">Peribacillus simplex</name>
    <dbReference type="NCBI Taxonomy" id="1478"/>
    <lineage>
        <taxon>Bacteria</taxon>
        <taxon>Bacillati</taxon>
        <taxon>Bacillota</taxon>
        <taxon>Bacilli</taxon>
        <taxon>Bacillales</taxon>
        <taxon>Bacillaceae</taxon>
        <taxon>Peribacillus</taxon>
    </lineage>
</organism>
<dbReference type="Gene3D" id="3.40.50.720">
    <property type="entry name" value="NAD(P)-binding Rossmann-like Domain"/>
    <property type="match status" value="1"/>
</dbReference>
<dbReference type="GO" id="GO:0003960">
    <property type="term" value="F:quinone reductase (NADPH) activity"/>
    <property type="evidence" value="ECO:0007669"/>
    <property type="project" value="TreeGrafter"/>
</dbReference>
<dbReference type="GO" id="GO:0005829">
    <property type="term" value="C:cytosol"/>
    <property type="evidence" value="ECO:0007669"/>
    <property type="project" value="TreeGrafter"/>
</dbReference>
<evidence type="ECO:0000259" key="3">
    <source>
        <dbReference type="SMART" id="SM00829"/>
    </source>
</evidence>
<dbReference type="GO" id="GO:0070402">
    <property type="term" value="F:NADPH binding"/>
    <property type="evidence" value="ECO:0007669"/>
    <property type="project" value="TreeGrafter"/>
</dbReference>
<evidence type="ECO:0000313" key="5">
    <source>
        <dbReference type="Proteomes" id="UP000185829"/>
    </source>
</evidence>
<keyword evidence="2" id="KW-0560">Oxidoreductase</keyword>
<evidence type="ECO:0000256" key="1">
    <source>
        <dbReference type="ARBA" id="ARBA00022857"/>
    </source>
</evidence>
<dbReference type="InterPro" id="IPR020843">
    <property type="entry name" value="ER"/>
</dbReference>
<dbReference type="Proteomes" id="UP000185829">
    <property type="component" value="Unassembled WGS sequence"/>
</dbReference>
<dbReference type="EMBL" id="FTMX01000004">
    <property type="protein sequence ID" value="SIR50443.1"/>
    <property type="molecule type" value="Genomic_DNA"/>
</dbReference>
<name>A0A9X8R9W1_9BACI</name>
<dbReference type="RefSeq" id="WP_076368611.1">
    <property type="nucleotide sequence ID" value="NZ_FTMX01000004.1"/>
</dbReference>
<dbReference type="SUPFAM" id="SSF51735">
    <property type="entry name" value="NAD(P)-binding Rossmann-fold domains"/>
    <property type="match status" value="1"/>
</dbReference>
<gene>
    <name evidence="4" type="ORF">SAMN05878482_10460</name>
</gene>
<comment type="caution">
    <text evidence="4">The sequence shown here is derived from an EMBL/GenBank/DDBJ whole genome shotgun (WGS) entry which is preliminary data.</text>
</comment>
<dbReference type="PROSITE" id="PS01162">
    <property type="entry name" value="QOR_ZETA_CRYSTAL"/>
    <property type="match status" value="1"/>
</dbReference>
<reference evidence="4 5" key="1">
    <citation type="submission" date="2017-01" db="EMBL/GenBank/DDBJ databases">
        <authorList>
            <person name="Varghese N."/>
            <person name="Submissions S."/>
        </authorList>
    </citation>
    <scope>NUCLEOTIDE SEQUENCE [LARGE SCALE GENOMIC DNA]</scope>
    <source>
        <strain evidence="4 5">RUG2-6</strain>
    </source>
</reference>
<dbReference type="InterPro" id="IPR036291">
    <property type="entry name" value="NAD(P)-bd_dom_sf"/>
</dbReference>